<dbReference type="GeneID" id="26908835"/>
<organism evidence="3 4">
    <name type="scientific">Leptomonas pyrrhocoris</name>
    <name type="common">Firebug parasite</name>
    <dbReference type="NCBI Taxonomy" id="157538"/>
    <lineage>
        <taxon>Eukaryota</taxon>
        <taxon>Discoba</taxon>
        <taxon>Euglenozoa</taxon>
        <taxon>Kinetoplastea</taxon>
        <taxon>Metakinetoplastina</taxon>
        <taxon>Trypanosomatida</taxon>
        <taxon>Trypanosomatidae</taxon>
        <taxon>Leishmaniinae</taxon>
        <taxon>Leptomonas</taxon>
    </lineage>
</organism>
<evidence type="ECO:0000313" key="4">
    <source>
        <dbReference type="Proteomes" id="UP000037923"/>
    </source>
</evidence>
<feature type="compositionally biased region" description="Polar residues" evidence="1">
    <location>
        <begin position="904"/>
        <end position="913"/>
    </location>
</feature>
<feature type="region of interest" description="Disordered" evidence="1">
    <location>
        <begin position="237"/>
        <end position="273"/>
    </location>
</feature>
<feature type="compositionally biased region" description="Low complexity" evidence="1">
    <location>
        <begin position="666"/>
        <end position="677"/>
    </location>
</feature>
<sequence length="1057" mass="111901">MGCIPSSTYFEPNSRHAGTPGRPTTTNVHSGSDFVVTRHVSTAQISSGPQQSNTRNSPRCRTPGGSPVLLSPHRSLYVSAPPQLRSQRDVSADTAYTTCNGAKYRFLYGRPVGFAGAEEVISCLDDAGMQGNLYRLVRSKLVSIGEEEEGGGGVDGAGQRHADTLLEAEAIQREQGMELLACSVTARRRRSGDSRASALQEQYVVALLGTDTILDPSAIAPSRRRLRSAAVQVTEAAEQKPNAARLSAAVPPPPPGQPSFFSSSESKEREVGRGAHGGNLLNFNLEDTDYQFFPQAHYSALPAQRKAGGSMPVALCPPSRTLRMPVRFSAVEDRVMASSGKAGDSGKSWKDRVMQQRMFRLATSETRTWAFYNDSEYIMHVYTLFDRSSKLESRDSTRLWPSSVFDDGNEAPTPPPVFFGLFFDQDGEEAVPASEMPDSAAHRPRRMFGTRGMWIAELLVPPRSTRLFVEGKIRGAYRMRCTRLDLDDLVAATGTALSVAQQRNARHASTDRFRFSLLRPSLAFSTPKVAAAPSNPRLETSTTTTTPDAAAAATAGHAESNGAAAALRELNPTGLSHLPPPPPRLPLVEATLTSAENVAQTPHQRRMTASLIEASCGRNRAGLPSAPEIGCHSIVTESQGVLKKLTYISHNAGRTAADALHVPESRPVAPARAGVPANSSAGSQSTTPPDSPEKAGATSSPIFLSATPTAVPSAVVGLGPHPLSVAATANALPQRDTNGVAADKESAACAAPAGDLPNNVLQTVLQGHDDEVEERSRHDGPLDTSKAADNERREESSGRARIPHISPPLFSLVSRSVDDRSDTADGGHSTCDTQSSCAGFARIRPNRQRVARTGGDVLSSISATSIGQESTGDDTRILRTRCTDPNTEAPPPPPLFVRAATRTSVSDGTTSAAVSPEDGLERTAPMHTSRTEPHALAASSPCTFSKDVSNFPRIGGTATPVGGEDKCLSAESSGALNGTPWRPVVHTLTPPSSYQSGRASRIWMPDTSSFSSVNADDSPDPLGAEGGVQVQDSTSAANVRTILLPSVAAPAGHATEL</sequence>
<feature type="region of interest" description="Disordered" evidence="1">
    <location>
        <begin position="769"/>
        <end position="833"/>
    </location>
</feature>
<dbReference type="RefSeq" id="XP_015653683.1">
    <property type="nucleotide sequence ID" value="XM_015807601.1"/>
</dbReference>
<feature type="compositionally biased region" description="Basic and acidic residues" evidence="1">
    <location>
        <begin position="816"/>
        <end position="825"/>
    </location>
</feature>
<feature type="region of interest" description="Disordered" evidence="1">
    <location>
        <begin position="658"/>
        <end position="700"/>
    </location>
</feature>
<gene>
    <name evidence="3" type="ORF">ABB37_08551</name>
</gene>
<dbReference type="EMBL" id="LGTL01000025">
    <property type="protein sequence ID" value="KPA75244.1"/>
    <property type="molecule type" value="Genomic_DNA"/>
</dbReference>
<evidence type="ECO:0000259" key="2">
    <source>
        <dbReference type="Pfam" id="PF09149"/>
    </source>
</evidence>
<evidence type="ECO:0000256" key="1">
    <source>
        <dbReference type="SAM" id="MobiDB-lite"/>
    </source>
</evidence>
<dbReference type="VEuPathDB" id="TriTrypDB:LpyrH10_25_0490"/>
<reference evidence="3 4" key="1">
    <citation type="submission" date="2015-07" db="EMBL/GenBank/DDBJ databases">
        <title>High-quality genome of monoxenous trypanosomatid Leptomonas pyrrhocoris.</title>
        <authorList>
            <person name="Flegontov P."/>
            <person name="Butenko A."/>
            <person name="Firsov S."/>
            <person name="Vlcek C."/>
            <person name="Logacheva M.D."/>
            <person name="Field M."/>
            <person name="Filatov D."/>
            <person name="Flegontova O."/>
            <person name="Gerasimov E."/>
            <person name="Jackson A.P."/>
            <person name="Kelly S."/>
            <person name="Opperdoes F."/>
            <person name="O'Reilly A."/>
            <person name="Votypka J."/>
            <person name="Yurchenko V."/>
            <person name="Lukes J."/>
        </authorList>
    </citation>
    <scope>NUCLEOTIDE SEQUENCE [LARGE SCALE GENOMIC DNA]</scope>
    <source>
        <strain evidence="3">H10</strain>
    </source>
</reference>
<feature type="compositionally biased region" description="Polar residues" evidence="1">
    <location>
        <begin position="42"/>
        <end position="59"/>
    </location>
</feature>
<evidence type="ECO:0000313" key="3">
    <source>
        <dbReference type="EMBL" id="KPA75244.1"/>
    </source>
</evidence>
<feature type="domain" description="DUF1935" evidence="2">
    <location>
        <begin position="356"/>
        <end position="400"/>
    </location>
</feature>
<dbReference type="AlphaFoldDB" id="A0A0N0VDD5"/>
<feature type="compositionally biased region" description="Basic and acidic residues" evidence="1">
    <location>
        <begin position="774"/>
        <end position="798"/>
    </location>
</feature>
<name>A0A0N0VDD5_LEPPY</name>
<keyword evidence="4" id="KW-1185">Reference proteome</keyword>
<dbReference type="Proteomes" id="UP000037923">
    <property type="component" value="Unassembled WGS sequence"/>
</dbReference>
<feature type="region of interest" description="Disordered" evidence="1">
    <location>
        <begin position="1010"/>
        <end position="1033"/>
    </location>
</feature>
<dbReference type="InterPro" id="IPR036310">
    <property type="entry name" value="Smp-1-like_sf"/>
</dbReference>
<feature type="region of interest" description="Disordered" evidence="1">
    <location>
        <begin position="1"/>
        <end position="30"/>
    </location>
</feature>
<accession>A0A0N0VDD5</accession>
<feature type="region of interest" description="Disordered" evidence="1">
    <location>
        <begin position="904"/>
        <end position="925"/>
    </location>
</feature>
<dbReference type="Pfam" id="PF09149">
    <property type="entry name" value="DUF1935"/>
    <property type="match status" value="1"/>
</dbReference>
<feature type="region of interest" description="Disordered" evidence="1">
    <location>
        <begin position="42"/>
        <end position="72"/>
    </location>
</feature>
<protein>
    <submittedName>
        <fullName evidence="3">Putative calpain-like protein</fullName>
    </submittedName>
</protein>
<dbReference type="InterPro" id="IPR015232">
    <property type="entry name" value="DUF1935"/>
</dbReference>
<feature type="compositionally biased region" description="Polar residues" evidence="1">
    <location>
        <begin position="678"/>
        <end position="688"/>
    </location>
</feature>
<comment type="caution">
    <text evidence="3">The sequence shown here is derived from an EMBL/GenBank/DDBJ whole genome shotgun (WGS) entry which is preliminary data.</text>
</comment>
<proteinExistence type="predicted"/>
<dbReference type="InterPro" id="IPR013780">
    <property type="entry name" value="Glyco_hydro_b"/>
</dbReference>
<dbReference type="PANTHER" id="PTHR47047">
    <property type="entry name" value="PUTATIVE-RELATED-RELATED"/>
    <property type="match status" value="1"/>
</dbReference>
<feature type="compositionally biased region" description="Polar residues" evidence="1">
    <location>
        <begin position="1"/>
        <end position="11"/>
    </location>
</feature>
<dbReference type="Gene3D" id="2.60.40.1180">
    <property type="entry name" value="Golgi alpha-mannosidase II"/>
    <property type="match status" value="1"/>
</dbReference>
<dbReference type="SUPFAM" id="SSF101601">
    <property type="entry name" value="Smp-1-like"/>
    <property type="match status" value="1"/>
</dbReference>